<evidence type="ECO:0000313" key="2">
    <source>
        <dbReference type="Proteomes" id="UP001177670"/>
    </source>
</evidence>
<organism evidence="1 2">
    <name type="scientific">Melipona bicolor</name>
    <dbReference type="NCBI Taxonomy" id="60889"/>
    <lineage>
        <taxon>Eukaryota</taxon>
        <taxon>Metazoa</taxon>
        <taxon>Ecdysozoa</taxon>
        <taxon>Arthropoda</taxon>
        <taxon>Hexapoda</taxon>
        <taxon>Insecta</taxon>
        <taxon>Pterygota</taxon>
        <taxon>Neoptera</taxon>
        <taxon>Endopterygota</taxon>
        <taxon>Hymenoptera</taxon>
        <taxon>Apocrita</taxon>
        <taxon>Aculeata</taxon>
        <taxon>Apoidea</taxon>
        <taxon>Anthophila</taxon>
        <taxon>Apidae</taxon>
        <taxon>Melipona</taxon>
    </lineage>
</organism>
<proteinExistence type="predicted"/>
<keyword evidence="2" id="KW-1185">Reference proteome</keyword>
<reference evidence="1" key="1">
    <citation type="submission" date="2021-10" db="EMBL/GenBank/DDBJ databases">
        <title>Melipona bicolor Genome sequencing and assembly.</title>
        <authorList>
            <person name="Araujo N.S."/>
            <person name="Arias M.C."/>
        </authorList>
    </citation>
    <scope>NUCLEOTIDE SEQUENCE</scope>
    <source>
        <strain evidence="1">USP_2M_L1-L4_2017</strain>
        <tissue evidence="1">Whole body</tissue>
    </source>
</reference>
<dbReference type="EMBL" id="JAHYIQ010000001">
    <property type="protein sequence ID" value="KAK1136081.1"/>
    <property type="molecule type" value="Genomic_DNA"/>
</dbReference>
<dbReference type="Proteomes" id="UP001177670">
    <property type="component" value="Unassembled WGS sequence"/>
</dbReference>
<protein>
    <submittedName>
        <fullName evidence="1">Uncharacterized protein</fullName>
    </submittedName>
</protein>
<dbReference type="AlphaFoldDB" id="A0AA40GDY6"/>
<accession>A0AA40GDY6</accession>
<evidence type="ECO:0000313" key="1">
    <source>
        <dbReference type="EMBL" id="KAK1136081.1"/>
    </source>
</evidence>
<gene>
    <name evidence="1" type="ORF">K0M31_000650</name>
</gene>
<sequence>MAPTHGQEEIEGRYKEYAYSPVPSSSSSAVCDSTTLGKYPVEIGVGSSKYCTNGVHDKCRVANMAEKGSTLPQYVAAAAGKFQPFSFSRVKQGLARFTVGLKRIFATERRGIRFARQSPSTIDSIESTVSSVSLSLVNSVATKLFGWQAFRFHAKSATVRGG</sequence>
<comment type="caution">
    <text evidence="1">The sequence shown here is derived from an EMBL/GenBank/DDBJ whole genome shotgun (WGS) entry which is preliminary data.</text>
</comment>
<name>A0AA40GDY6_9HYME</name>